<proteinExistence type="predicted"/>
<keyword evidence="2" id="KW-1185">Reference proteome</keyword>
<organism evidence="1 2">
    <name type="scientific">Noviherbaspirillum cavernae</name>
    <dbReference type="NCBI Taxonomy" id="2320862"/>
    <lineage>
        <taxon>Bacteria</taxon>
        <taxon>Pseudomonadati</taxon>
        <taxon>Pseudomonadota</taxon>
        <taxon>Betaproteobacteria</taxon>
        <taxon>Burkholderiales</taxon>
        <taxon>Oxalobacteraceae</taxon>
        <taxon>Noviherbaspirillum</taxon>
    </lineage>
</organism>
<reference evidence="1 2" key="1">
    <citation type="submission" date="2018-09" db="EMBL/GenBank/DDBJ databases">
        <authorList>
            <person name="Zhu H."/>
        </authorList>
    </citation>
    <scope>NUCLEOTIDE SEQUENCE [LARGE SCALE GENOMIC DNA]</scope>
    <source>
        <strain evidence="1 2">K2R10-39</strain>
    </source>
</reference>
<dbReference type="AlphaFoldDB" id="A0A418WXK0"/>
<evidence type="ECO:0000313" key="1">
    <source>
        <dbReference type="EMBL" id="RJG04946.1"/>
    </source>
</evidence>
<sequence>MGVSVTTDAFAMRSVDLSLRQYGGGAGMVPGCVFSRAGFARFGMLLVPVICYAENCFLNGE</sequence>
<name>A0A418WXK0_9BURK</name>
<comment type="caution">
    <text evidence="1">The sequence shown here is derived from an EMBL/GenBank/DDBJ whole genome shotgun (WGS) entry which is preliminary data.</text>
</comment>
<accession>A0A418WXK0</accession>
<evidence type="ECO:0000313" key="2">
    <source>
        <dbReference type="Proteomes" id="UP000285190"/>
    </source>
</evidence>
<gene>
    <name evidence="1" type="ORF">D3870_01980</name>
</gene>
<protein>
    <submittedName>
        <fullName evidence="1">Uncharacterized protein</fullName>
    </submittedName>
</protein>
<dbReference type="Proteomes" id="UP000285190">
    <property type="component" value="Unassembled WGS sequence"/>
</dbReference>
<dbReference type="EMBL" id="QYUN01000002">
    <property type="protein sequence ID" value="RJG04946.1"/>
    <property type="molecule type" value="Genomic_DNA"/>
</dbReference>